<evidence type="ECO:0000256" key="6">
    <source>
        <dbReference type="ARBA" id="ARBA00022692"/>
    </source>
</evidence>
<evidence type="ECO:0000313" key="14">
    <source>
        <dbReference type="Proteomes" id="UP000234778"/>
    </source>
</evidence>
<keyword evidence="5" id="KW-0349">Heme</keyword>
<keyword evidence="3" id="KW-0813">Transport</keyword>
<dbReference type="NCBIfam" id="TIGR00203">
    <property type="entry name" value="cydB"/>
    <property type="match status" value="1"/>
</dbReference>
<evidence type="ECO:0000256" key="5">
    <source>
        <dbReference type="ARBA" id="ARBA00022617"/>
    </source>
</evidence>
<evidence type="ECO:0000256" key="9">
    <source>
        <dbReference type="ARBA" id="ARBA00022989"/>
    </source>
</evidence>
<dbReference type="Proteomes" id="UP000234778">
    <property type="component" value="Unassembled WGS sequence"/>
</dbReference>
<protein>
    <submittedName>
        <fullName evidence="13">Cytochrome d ubiquinol oxidase subunit II</fullName>
    </submittedName>
</protein>
<sequence length="378" mass="41253">MTLLSILWFILIAVLWIGYLTLEGFDFGVGMLLKILGRNEQERRAMMKTIGPHWDGNEVWLLTAGGATFAAFPEWYGTLFSGAYLVLFLILLCLIVRICAIEWRSKINSQKWRDNWDWAHTVSTWLPSILWGAAFANLVQGMKIEVVEVATGNVIPAENVPSETLLAGASHELTGGFFSLLTPFTILGGLVTCSLFLTHGALYTALKTAGDLSARAEAFARKSAIASTALTAVWALWAQLAYSLNALAWIPLLVAAVFLIASLLMTWAGRQGWAFSLHFGGIAFAVVFIFSAMAPNVMRSSIDDSYSLTIAQAASDDVTLAIMTVAAIIFVPVVLFYTIWGYKVFSKRVSAEKIDPNEGGLHPTKVRDSAQPEAAVGY</sequence>
<evidence type="ECO:0000256" key="11">
    <source>
        <dbReference type="ARBA" id="ARBA00023136"/>
    </source>
</evidence>
<feature type="transmembrane region" description="Helical" evidence="12">
    <location>
        <begin position="180"/>
        <end position="203"/>
    </location>
</feature>
<dbReference type="Pfam" id="PF02322">
    <property type="entry name" value="Cyt_bd_oxida_II"/>
    <property type="match status" value="1"/>
</dbReference>
<dbReference type="GO" id="GO:0019646">
    <property type="term" value="P:aerobic electron transport chain"/>
    <property type="evidence" value="ECO:0007669"/>
    <property type="project" value="TreeGrafter"/>
</dbReference>
<evidence type="ECO:0000256" key="7">
    <source>
        <dbReference type="ARBA" id="ARBA00022723"/>
    </source>
</evidence>
<feature type="transmembrane region" description="Helical" evidence="12">
    <location>
        <begin position="224"/>
        <end position="242"/>
    </location>
</feature>
<keyword evidence="4" id="KW-1003">Cell membrane</keyword>
<evidence type="ECO:0000256" key="8">
    <source>
        <dbReference type="ARBA" id="ARBA00022982"/>
    </source>
</evidence>
<dbReference type="AlphaFoldDB" id="A0A2I1KVP6"/>
<feature type="transmembrane region" description="Helical" evidence="12">
    <location>
        <begin position="82"/>
        <end position="101"/>
    </location>
</feature>
<dbReference type="GO" id="GO:0016682">
    <property type="term" value="F:oxidoreductase activity, acting on diphenols and related substances as donors, oxygen as acceptor"/>
    <property type="evidence" value="ECO:0007669"/>
    <property type="project" value="TreeGrafter"/>
</dbReference>
<accession>A0A2I1KVP6</accession>
<feature type="transmembrane region" description="Helical" evidence="12">
    <location>
        <begin position="122"/>
        <end position="139"/>
    </location>
</feature>
<feature type="transmembrane region" description="Helical" evidence="12">
    <location>
        <begin position="275"/>
        <end position="298"/>
    </location>
</feature>
<evidence type="ECO:0000256" key="3">
    <source>
        <dbReference type="ARBA" id="ARBA00022448"/>
    </source>
</evidence>
<dbReference type="EMBL" id="PKHA01000001">
    <property type="protein sequence ID" value="PKY99701.1"/>
    <property type="molecule type" value="Genomic_DNA"/>
</dbReference>
<dbReference type="RefSeq" id="WP_006549478.1">
    <property type="nucleotide sequence ID" value="NZ_CP136961.1"/>
</dbReference>
<dbReference type="PANTHER" id="PTHR43141:SF5">
    <property type="entry name" value="CYTOCHROME BD-I UBIQUINOL OXIDASE SUBUNIT 2"/>
    <property type="match status" value="1"/>
</dbReference>
<evidence type="ECO:0000256" key="1">
    <source>
        <dbReference type="ARBA" id="ARBA00004651"/>
    </source>
</evidence>
<dbReference type="InterPro" id="IPR003317">
    <property type="entry name" value="Cyt-d_oxidase_su2"/>
</dbReference>
<name>A0A2I1KVP6_9ACTO</name>
<dbReference type="GO" id="GO:0009055">
    <property type="term" value="F:electron transfer activity"/>
    <property type="evidence" value="ECO:0007669"/>
    <property type="project" value="TreeGrafter"/>
</dbReference>
<keyword evidence="9 12" id="KW-1133">Transmembrane helix</keyword>
<evidence type="ECO:0000313" key="13">
    <source>
        <dbReference type="EMBL" id="PKY99701.1"/>
    </source>
</evidence>
<evidence type="ECO:0000256" key="12">
    <source>
        <dbReference type="SAM" id="Phobius"/>
    </source>
</evidence>
<proteinExistence type="inferred from homology"/>
<evidence type="ECO:0000256" key="2">
    <source>
        <dbReference type="ARBA" id="ARBA00007543"/>
    </source>
</evidence>
<gene>
    <name evidence="13" type="primary">cydB</name>
    <name evidence="13" type="ORF">CYJ26_02130</name>
</gene>
<dbReference type="GeneID" id="81707744"/>
<dbReference type="GO" id="GO:0046872">
    <property type="term" value="F:metal ion binding"/>
    <property type="evidence" value="ECO:0007669"/>
    <property type="project" value="UniProtKB-KW"/>
</dbReference>
<dbReference type="GO" id="GO:0005886">
    <property type="term" value="C:plasma membrane"/>
    <property type="evidence" value="ECO:0007669"/>
    <property type="project" value="UniProtKB-SubCell"/>
</dbReference>
<feature type="transmembrane region" description="Helical" evidence="12">
    <location>
        <begin position="6"/>
        <end position="36"/>
    </location>
</feature>
<keyword evidence="8" id="KW-0249">Electron transport</keyword>
<keyword evidence="11 12" id="KW-0472">Membrane</keyword>
<organism evidence="13 14">
    <name type="scientific">Actinomyces urogenitalis</name>
    <dbReference type="NCBI Taxonomy" id="103621"/>
    <lineage>
        <taxon>Bacteria</taxon>
        <taxon>Bacillati</taxon>
        <taxon>Actinomycetota</taxon>
        <taxon>Actinomycetes</taxon>
        <taxon>Actinomycetales</taxon>
        <taxon>Actinomycetaceae</taxon>
        <taxon>Actinomyces</taxon>
    </lineage>
</organism>
<dbReference type="PANTHER" id="PTHR43141">
    <property type="entry name" value="CYTOCHROME BD2 SUBUNIT II"/>
    <property type="match status" value="1"/>
</dbReference>
<comment type="subcellular location">
    <subcellularLocation>
        <location evidence="1">Cell membrane</location>
        <topology evidence="1">Multi-pass membrane protein</topology>
    </subcellularLocation>
</comment>
<keyword evidence="7" id="KW-0479">Metal-binding</keyword>
<evidence type="ECO:0000256" key="4">
    <source>
        <dbReference type="ARBA" id="ARBA00022475"/>
    </source>
</evidence>
<feature type="transmembrane region" description="Helical" evidence="12">
    <location>
        <begin position="318"/>
        <end position="340"/>
    </location>
</feature>
<dbReference type="GO" id="GO:0070069">
    <property type="term" value="C:cytochrome complex"/>
    <property type="evidence" value="ECO:0007669"/>
    <property type="project" value="TreeGrafter"/>
</dbReference>
<keyword evidence="6 12" id="KW-0812">Transmembrane</keyword>
<reference evidence="13 14" key="1">
    <citation type="submission" date="2017-12" db="EMBL/GenBank/DDBJ databases">
        <title>Phylogenetic diversity of female urinary microbiome.</title>
        <authorList>
            <person name="Thomas-White K."/>
            <person name="Wolfe A.J."/>
        </authorList>
    </citation>
    <scope>NUCLEOTIDE SEQUENCE [LARGE SCALE GENOMIC DNA]</scope>
    <source>
        <strain evidence="13 14">UMB0319</strain>
    </source>
</reference>
<evidence type="ECO:0000256" key="10">
    <source>
        <dbReference type="ARBA" id="ARBA00023004"/>
    </source>
</evidence>
<comment type="caution">
    <text evidence="13">The sequence shown here is derived from an EMBL/GenBank/DDBJ whole genome shotgun (WGS) entry which is preliminary data.</text>
</comment>
<dbReference type="PIRSF" id="PIRSF000267">
    <property type="entry name" value="Cyt_oxidse_sub2"/>
    <property type="match status" value="1"/>
</dbReference>
<feature type="transmembrane region" description="Helical" evidence="12">
    <location>
        <begin position="248"/>
        <end position="268"/>
    </location>
</feature>
<keyword evidence="10" id="KW-0408">Iron</keyword>
<comment type="similarity">
    <text evidence="2">Belongs to the cytochrome ubiquinol oxidase subunit 2 family.</text>
</comment>